<evidence type="ECO:0000313" key="1">
    <source>
        <dbReference type="EMBL" id="AMW11653.1"/>
    </source>
</evidence>
<evidence type="ECO:0000313" key="2">
    <source>
        <dbReference type="Proteomes" id="UP000076096"/>
    </source>
</evidence>
<keyword evidence="2" id="KW-1185">Reference proteome</keyword>
<name>A0A143C2J8_9ACTN</name>
<sequence length="99" mass="11119">MSAYSRAYRALTSGRTLRPDEAAQLLAQLRKELGEDIAKTVAAELDGQFRRAAADTDAEFRRKRRKYGAAMRTVNRFRELAASPFRATIPPQSNNRSTS</sequence>
<dbReference type="RefSeq" id="WP_062927967.1">
    <property type="nucleotide sequence ID" value="NZ_CP015098.1"/>
</dbReference>
<organism evidence="1 2">
    <name type="scientific">Streptomyces qaidamensis</name>
    <dbReference type="NCBI Taxonomy" id="1783515"/>
    <lineage>
        <taxon>Bacteria</taxon>
        <taxon>Bacillati</taxon>
        <taxon>Actinomycetota</taxon>
        <taxon>Actinomycetes</taxon>
        <taxon>Kitasatosporales</taxon>
        <taxon>Streptomycetaceae</taxon>
        <taxon>Streptomyces</taxon>
        <taxon>Streptomyces aurantiacus group</taxon>
    </lineage>
</organism>
<gene>
    <name evidence="1" type="ORF">A4E84_20430</name>
</gene>
<dbReference type="Proteomes" id="UP000076096">
    <property type="component" value="Chromosome"/>
</dbReference>
<dbReference type="EMBL" id="CP015098">
    <property type="protein sequence ID" value="AMW11653.1"/>
    <property type="molecule type" value="Genomic_DNA"/>
</dbReference>
<dbReference type="AlphaFoldDB" id="A0A143C2J8"/>
<accession>A0A143C2J8</accession>
<dbReference type="STRING" id="1783515.A4E84_20430"/>
<dbReference type="KEGG" id="stsi:A4E84_20430"/>
<reference evidence="2" key="1">
    <citation type="submission" date="2016-04" db="EMBL/GenBank/DDBJ databases">
        <authorList>
            <person name="Zhang B."/>
        </authorList>
    </citation>
    <scope>NUCLEOTIDE SEQUENCE [LARGE SCALE GENOMIC DNA]</scope>
    <source>
        <strain evidence="2">S10</strain>
    </source>
</reference>
<protein>
    <submittedName>
        <fullName evidence="1">Uncharacterized protein</fullName>
    </submittedName>
</protein>
<proteinExistence type="predicted"/>